<organism evidence="2 3">
    <name type="scientific">Micromonospora vulcania</name>
    <dbReference type="NCBI Taxonomy" id="1441873"/>
    <lineage>
        <taxon>Bacteria</taxon>
        <taxon>Bacillati</taxon>
        <taxon>Actinomycetota</taxon>
        <taxon>Actinomycetes</taxon>
        <taxon>Micromonosporales</taxon>
        <taxon>Micromonosporaceae</taxon>
        <taxon>Micromonospora</taxon>
    </lineage>
</organism>
<dbReference type="SUPFAM" id="SSF56112">
    <property type="entry name" value="Protein kinase-like (PK-like)"/>
    <property type="match status" value="1"/>
</dbReference>
<gene>
    <name evidence="2" type="ORF">ACFQGL_14635</name>
</gene>
<comment type="caution">
    <text evidence="2">The sequence shown here is derived from an EMBL/GenBank/DDBJ whole genome shotgun (WGS) entry which is preliminary data.</text>
</comment>
<reference evidence="3" key="1">
    <citation type="journal article" date="2019" name="Int. J. Syst. Evol. Microbiol.">
        <title>The Global Catalogue of Microorganisms (GCM) 10K type strain sequencing project: providing services to taxonomists for standard genome sequencing and annotation.</title>
        <authorList>
            <consortium name="The Broad Institute Genomics Platform"/>
            <consortium name="The Broad Institute Genome Sequencing Center for Infectious Disease"/>
            <person name="Wu L."/>
            <person name="Ma J."/>
        </authorList>
    </citation>
    <scope>NUCLEOTIDE SEQUENCE [LARGE SCALE GENOMIC DNA]</scope>
    <source>
        <strain evidence="3">CGMCC 4.7144</strain>
    </source>
</reference>
<dbReference type="Proteomes" id="UP001596226">
    <property type="component" value="Unassembled WGS sequence"/>
</dbReference>
<dbReference type="EMBL" id="JBHSQS010000007">
    <property type="protein sequence ID" value="MFC5924583.1"/>
    <property type="molecule type" value="Genomic_DNA"/>
</dbReference>
<proteinExistence type="predicted"/>
<dbReference type="InterPro" id="IPR002575">
    <property type="entry name" value="Aminoglycoside_PTrfase"/>
</dbReference>
<evidence type="ECO:0000313" key="2">
    <source>
        <dbReference type="EMBL" id="MFC5924583.1"/>
    </source>
</evidence>
<evidence type="ECO:0000313" key="3">
    <source>
        <dbReference type="Proteomes" id="UP001596226"/>
    </source>
</evidence>
<keyword evidence="3" id="KW-1185">Reference proteome</keyword>
<evidence type="ECO:0000259" key="1">
    <source>
        <dbReference type="Pfam" id="PF01636"/>
    </source>
</evidence>
<sequence length="431" mass="46450">MNAPVAQTPLADLEVIICSADRRRVLARADGDALRLPRLRPTGAWPPPSSQLPGAVAAETGLLVALLEPLDSTLFVAEPVGGEPTAGYAWHDVDAFGVGPVPRWLRRSAPSTAPPWYRAGWFAAAVAWLDPVLAERGVRRTGPVTQIRHWTTSTVLRAPTTGGAVFLKAVLPHLAAEPGVITFLARQWPRAVPEVLAHSAADGWWVTADFEAQPPARDGAAALRMLARMQTATVGRTAPLVAAGCPQVSLDDLAARVPALLRRSQLWQSAGVDRAGLTGIGMWLQDRCAELDDLDLPSTLVHGDLHPGNVADRPDGPLLFDWSFASVAHPLLDLAGWLHPLAEPEARRQVGAYLDGWRQVASPGELSEAWRVAKPVAALAELVKFADLVDRTGPDYEFDYLPMAGVWARRIRDAVAGRDAHLTGWRDPQPI</sequence>
<dbReference type="InterPro" id="IPR011009">
    <property type="entry name" value="Kinase-like_dom_sf"/>
</dbReference>
<dbReference type="RefSeq" id="WP_377511490.1">
    <property type="nucleotide sequence ID" value="NZ_JBHSQS010000007.1"/>
</dbReference>
<dbReference type="Gene3D" id="3.90.1200.10">
    <property type="match status" value="1"/>
</dbReference>
<feature type="domain" description="Aminoglycoside phosphotransferase" evidence="1">
    <location>
        <begin position="150"/>
        <end position="361"/>
    </location>
</feature>
<name>A0ABW1H749_9ACTN</name>
<dbReference type="Pfam" id="PF01636">
    <property type="entry name" value="APH"/>
    <property type="match status" value="1"/>
</dbReference>
<protein>
    <submittedName>
        <fullName evidence="2">Phosphotransferase</fullName>
    </submittedName>
</protein>
<accession>A0ABW1H749</accession>